<dbReference type="GO" id="GO:0006298">
    <property type="term" value="P:mismatch repair"/>
    <property type="evidence" value="ECO:0007669"/>
    <property type="project" value="InterPro"/>
</dbReference>
<dbReference type="InterPro" id="IPR036187">
    <property type="entry name" value="DNA_mismatch_repair_MutS_sf"/>
</dbReference>
<dbReference type="InterPro" id="IPR045076">
    <property type="entry name" value="MutS"/>
</dbReference>
<reference evidence="1 2" key="1">
    <citation type="submission" date="2017-11" db="EMBL/GenBank/DDBJ databases">
        <title>Draft Genome Sequence of Sporolactobacillus inulinus NBRC 111894 Isolated from Koso, a Japanese Sugar-Vegetable Fermented Beverage.</title>
        <authorList>
            <person name="Chiou T.Y."/>
            <person name="Oshima K."/>
            <person name="Suda W."/>
            <person name="Hattori M."/>
            <person name="Takahashi T."/>
        </authorList>
    </citation>
    <scope>NUCLEOTIDE SEQUENCE [LARGE SCALE GENOMIC DNA]</scope>
    <source>
        <strain evidence="1 2">NBRC111894</strain>
    </source>
</reference>
<sequence length="263" mass="29497">MNEHALRILEYEKIKQQLMHHTASSLGKGLIHELTPSGDLDKVIKMQEATDEGTTVLRLKGSVPFGGITDVRPALKRSKIGGLLQARELIDLADTIRGARLMKKFILNLIEDQELELPILQECTETIDPPGELERKIRRAIDDQGGVMDSASPALRHIRGQIRTCDSRVKQKLENIVRSSGKMLSETLITIRNDRQVIPVKQQYRASFGGIVHDQSASGATLFIEPQAIVDLNNQLSEARAKERHEIERIYACSLRKPPSTRK</sequence>
<dbReference type="Proteomes" id="UP000319716">
    <property type="component" value="Unassembled WGS sequence"/>
</dbReference>
<dbReference type="PANTHER" id="PTHR48466:SF2">
    <property type="entry name" value="OS10G0509000 PROTEIN"/>
    <property type="match status" value="1"/>
</dbReference>
<evidence type="ECO:0000313" key="1">
    <source>
        <dbReference type="EMBL" id="GAY75036.1"/>
    </source>
</evidence>
<dbReference type="GO" id="GO:0005524">
    <property type="term" value="F:ATP binding"/>
    <property type="evidence" value="ECO:0007669"/>
    <property type="project" value="InterPro"/>
</dbReference>
<dbReference type="SUPFAM" id="SSF48334">
    <property type="entry name" value="DNA repair protein MutS, domain III"/>
    <property type="match status" value="1"/>
</dbReference>
<name>A0A4Y1Z7W3_9BACL</name>
<gene>
    <name evidence="1" type="ORF">NBRC111894_590</name>
</gene>
<evidence type="ECO:0000313" key="2">
    <source>
        <dbReference type="Proteomes" id="UP000319716"/>
    </source>
</evidence>
<dbReference type="AlphaFoldDB" id="A0A4Y1Z7W3"/>
<dbReference type="EMBL" id="BEXB01000003">
    <property type="protein sequence ID" value="GAY75036.1"/>
    <property type="molecule type" value="Genomic_DNA"/>
</dbReference>
<organism evidence="1 2">
    <name type="scientific">Sporolactobacillus inulinus</name>
    <dbReference type="NCBI Taxonomy" id="2078"/>
    <lineage>
        <taxon>Bacteria</taxon>
        <taxon>Bacillati</taxon>
        <taxon>Bacillota</taxon>
        <taxon>Bacilli</taxon>
        <taxon>Bacillales</taxon>
        <taxon>Sporolactobacillaceae</taxon>
        <taxon>Sporolactobacillus</taxon>
    </lineage>
</organism>
<comment type="caution">
    <text evidence="1">The sequence shown here is derived from an EMBL/GenBank/DDBJ whole genome shotgun (WGS) entry which is preliminary data.</text>
</comment>
<dbReference type="GO" id="GO:0030983">
    <property type="term" value="F:mismatched DNA binding"/>
    <property type="evidence" value="ECO:0007669"/>
    <property type="project" value="InterPro"/>
</dbReference>
<proteinExistence type="predicted"/>
<dbReference type="PANTHER" id="PTHR48466">
    <property type="entry name" value="OS10G0509000 PROTEIN-RELATED"/>
    <property type="match status" value="1"/>
</dbReference>
<protein>
    <submittedName>
        <fullName evidence="1">Recombination inhibitory protein MutS2</fullName>
    </submittedName>
</protein>
<dbReference type="GO" id="GO:0140664">
    <property type="term" value="F:ATP-dependent DNA damage sensor activity"/>
    <property type="evidence" value="ECO:0007669"/>
    <property type="project" value="InterPro"/>
</dbReference>
<accession>A0A4Y1Z7W3</accession>